<evidence type="ECO:0000313" key="3">
    <source>
        <dbReference type="Proteomes" id="UP001595075"/>
    </source>
</evidence>
<evidence type="ECO:0000256" key="1">
    <source>
        <dbReference type="SAM" id="MobiDB-lite"/>
    </source>
</evidence>
<keyword evidence="3" id="KW-1185">Reference proteome</keyword>
<feature type="region of interest" description="Disordered" evidence="1">
    <location>
        <begin position="169"/>
        <end position="210"/>
    </location>
</feature>
<gene>
    <name evidence="2" type="ORF">VTL71DRAFT_3644</name>
</gene>
<dbReference type="EMBL" id="JAZHXI010000013">
    <property type="protein sequence ID" value="KAL2064507.1"/>
    <property type="molecule type" value="Genomic_DNA"/>
</dbReference>
<organism evidence="2 3">
    <name type="scientific">Oculimacula yallundae</name>
    <dbReference type="NCBI Taxonomy" id="86028"/>
    <lineage>
        <taxon>Eukaryota</taxon>
        <taxon>Fungi</taxon>
        <taxon>Dikarya</taxon>
        <taxon>Ascomycota</taxon>
        <taxon>Pezizomycotina</taxon>
        <taxon>Leotiomycetes</taxon>
        <taxon>Helotiales</taxon>
        <taxon>Ploettnerulaceae</taxon>
        <taxon>Oculimacula</taxon>
    </lineage>
</organism>
<feature type="compositionally biased region" description="Basic and acidic residues" evidence="1">
    <location>
        <begin position="175"/>
        <end position="190"/>
    </location>
</feature>
<proteinExistence type="predicted"/>
<sequence length="210" mass="23076">MANNKQLDVCVTLPPPVPAGIYAAAYRKICVRCIRQSRSLEECVWAAGSKKCAYYSDDKHNAKCEQVLWFAAEEYDKYVFALIVEDTPTVATASAALSNCLKALRGALVSGQAISIFPVPLLSTILLLQNNLRQAGLQLELNRYLDKCQIAVDSPEEEEAALAVAAAKKRSAKKRAVEEEKDKEDKEDQAFKPPPKKVRGPSGRFEKGSS</sequence>
<dbReference type="Proteomes" id="UP001595075">
    <property type="component" value="Unassembled WGS sequence"/>
</dbReference>
<protein>
    <submittedName>
        <fullName evidence="2">Uncharacterized protein</fullName>
    </submittedName>
</protein>
<accession>A0ABR4C3I7</accession>
<reference evidence="2 3" key="1">
    <citation type="journal article" date="2024" name="Commun. Biol.">
        <title>Comparative genomic analysis of thermophilic fungi reveals convergent evolutionary adaptations and gene losses.</title>
        <authorList>
            <person name="Steindorff A.S."/>
            <person name="Aguilar-Pontes M.V."/>
            <person name="Robinson A.J."/>
            <person name="Andreopoulos B."/>
            <person name="LaButti K."/>
            <person name="Kuo A."/>
            <person name="Mondo S."/>
            <person name="Riley R."/>
            <person name="Otillar R."/>
            <person name="Haridas S."/>
            <person name="Lipzen A."/>
            <person name="Grimwood J."/>
            <person name="Schmutz J."/>
            <person name="Clum A."/>
            <person name="Reid I.D."/>
            <person name="Moisan M.C."/>
            <person name="Butler G."/>
            <person name="Nguyen T.T.M."/>
            <person name="Dewar K."/>
            <person name="Conant G."/>
            <person name="Drula E."/>
            <person name="Henrissat B."/>
            <person name="Hansel C."/>
            <person name="Singer S."/>
            <person name="Hutchinson M.I."/>
            <person name="de Vries R.P."/>
            <person name="Natvig D.O."/>
            <person name="Powell A.J."/>
            <person name="Tsang A."/>
            <person name="Grigoriev I.V."/>
        </authorList>
    </citation>
    <scope>NUCLEOTIDE SEQUENCE [LARGE SCALE GENOMIC DNA]</scope>
    <source>
        <strain evidence="2 3">CBS 494.80</strain>
    </source>
</reference>
<comment type="caution">
    <text evidence="2">The sequence shown here is derived from an EMBL/GenBank/DDBJ whole genome shotgun (WGS) entry which is preliminary data.</text>
</comment>
<evidence type="ECO:0000313" key="2">
    <source>
        <dbReference type="EMBL" id="KAL2064507.1"/>
    </source>
</evidence>
<name>A0ABR4C3I7_9HELO</name>